<protein>
    <submittedName>
        <fullName evidence="2">Uncharacterized protein</fullName>
    </submittedName>
</protein>
<dbReference type="AlphaFoldDB" id="A0A1I4WGX7"/>
<dbReference type="STRING" id="913024.SAMN05421741_101228"/>
<feature type="transmembrane region" description="Helical" evidence="1">
    <location>
        <begin position="6"/>
        <end position="25"/>
    </location>
</feature>
<dbReference type="EMBL" id="FOVI01000001">
    <property type="protein sequence ID" value="SFN12918.1"/>
    <property type="molecule type" value="Genomic_DNA"/>
</dbReference>
<accession>A0A1I4WGX7</accession>
<evidence type="ECO:0000313" key="2">
    <source>
        <dbReference type="EMBL" id="SFN12918.1"/>
    </source>
</evidence>
<keyword evidence="1" id="KW-0812">Transmembrane</keyword>
<sequence length="81" mass="9334">MNEDLKKGLIGLAFGLILLIFGYFSKYLKNNDREEPKTKDEKIRKGLLNVTYVGYFTKGILGIIIILISLLFFIKYLVTML</sequence>
<dbReference type="Proteomes" id="UP000199036">
    <property type="component" value="Unassembled WGS sequence"/>
</dbReference>
<reference evidence="3" key="1">
    <citation type="submission" date="2016-10" db="EMBL/GenBank/DDBJ databases">
        <authorList>
            <person name="Varghese N."/>
            <person name="Submissions S."/>
        </authorList>
    </citation>
    <scope>NUCLEOTIDE SEQUENCE [LARGE SCALE GENOMIC DNA]</scope>
    <source>
        <strain evidence="3">DS-12</strain>
    </source>
</reference>
<keyword evidence="1" id="KW-1133">Transmembrane helix</keyword>
<keyword evidence="3" id="KW-1185">Reference proteome</keyword>
<dbReference type="RefSeq" id="WP_091517725.1">
    <property type="nucleotide sequence ID" value="NZ_FOVI01000001.1"/>
</dbReference>
<feature type="transmembrane region" description="Helical" evidence="1">
    <location>
        <begin position="46"/>
        <end position="74"/>
    </location>
</feature>
<gene>
    <name evidence="2" type="ORF">SAMN05421741_101228</name>
</gene>
<evidence type="ECO:0000256" key="1">
    <source>
        <dbReference type="SAM" id="Phobius"/>
    </source>
</evidence>
<proteinExistence type="predicted"/>
<name>A0A1I4WGX7_9FLAO</name>
<evidence type="ECO:0000313" key="3">
    <source>
        <dbReference type="Proteomes" id="UP000199036"/>
    </source>
</evidence>
<keyword evidence="1" id="KW-0472">Membrane</keyword>
<organism evidence="2 3">
    <name type="scientific">Paenimyroides ummariense</name>
    <dbReference type="NCBI Taxonomy" id="913024"/>
    <lineage>
        <taxon>Bacteria</taxon>
        <taxon>Pseudomonadati</taxon>
        <taxon>Bacteroidota</taxon>
        <taxon>Flavobacteriia</taxon>
        <taxon>Flavobacteriales</taxon>
        <taxon>Flavobacteriaceae</taxon>
        <taxon>Paenimyroides</taxon>
    </lineage>
</organism>